<evidence type="ECO:0000313" key="2">
    <source>
        <dbReference type="EMBL" id="CCU70915.1"/>
    </source>
</evidence>
<gene>
    <name evidence="2" type="ORF">TOL_0476</name>
</gene>
<organism evidence="2 3">
    <name type="scientific">Thalassolituus oleivorans MIL-1</name>
    <dbReference type="NCBI Taxonomy" id="1298593"/>
    <lineage>
        <taxon>Bacteria</taxon>
        <taxon>Pseudomonadati</taxon>
        <taxon>Pseudomonadota</taxon>
        <taxon>Gammaproteobacteria</taxon>
        <taxon>Oceanospirillales</taxon>
        <taxon>Oceanospirillaceae</taxon>
        <taxon>Thalassolituus</taxon>
    </lineage>
</organism>
<feature type="compositionally biased region" description="Basic and acidic residues" evidence="1">
    <location>
        <begin position="62"/>
        <end position="88"/>
    </location>
</feature>
<evidence type="ECO:0000256" key="1">
    <source>
        <dbReference type="SAM" id="MobiDB-lite"/>
    </source>
</evidence>
<sequence>MNSVLTKLTAAFAVALGFLALLFRGRAQQQKAKADKAEQQAAAANVVVDHNTALQQAQADQAKQHKQEQRDEAQQIADGDRSHLDSNW</sequence>
<dbReference type="Proteomes" id="UP000011866">
    <property type="component" value="Chromosome"/>
</dbReference>
<dbReference type="AlphaFoldDB" id="M5DM30"/>
<accession>M5DM30</accession>
<feature type="region of interest" description="Disordered" evidence="1">
    <location>
        <begin position="56"/>
        <end position="88"/>
    </location>
</feature>
<reference evidence="2 3" key="1">
    <citation type="journal article" date="2013" name="Genome Announc.">
        <title>Genome Sequence of Thalassolituus oleivorans MIL-1 (DSM 14913T).</title>
        <authorList>
            <person name="Golyshin P.N."/>
            <person name="Werner J."/>
            <person name="Chernikova T.N."/>
            <person name="Tran H."/>
            <person name="Ferrer M."/>
            <person name="Yakimov M.M."/>
            <person name="Teeling H."/>
            <person name="Golyshina O.V."/>
        </authorList>
    </citation>
    <scope>NUCLEOTIDE SEQUENCE [LARGE SCALE GENOMIC DNA]</scope>
    <source>
        <strain evidence="2 3">MIL-1</strain>
    </source>
</reference>
<dbReference type="RefSeq" id="WP_015485655.1">
    <property type="nucleotide sequence ID" value="NC_020888.1"/>
</dbReference>
<proteinExistence type="predicted"/>
<dbReference type="GeneID" id="79175463"/>
<dbReference type="EMBL" id="HF680312">
    <property type="protein sequence ID" value="CCU70915.1"/>
    <property type="molecule type" value="Genomic_DNA"/>
</dbReference>
<dbReference type="HOGENOM" id="CLU_2467972_0_0_6"/>
<dbReference type="KEGG" id="tol:TOL_0476"/>
<evidence type="ECO:0000313" key="3">
    <source>
        <dbReference type="Proteomes" id="UP000011866"/>
    </source>
</evidence>
<keyword evidence="3" id="KW-1185">Reference proteome</keyword>
<name>M5DM30_9GAMM</name>
<protein>
    <submittedName>
        <fullName evidence="2">Uncharacterized protein</fullName>
    </submittedName>
</protein>